<dbReference type="GO" id="GO:0051082">
    <property type="term" value="F:unfolded protein binding"/>
    <property type="evidence" value="ECO:0007669"/>
    <property type="project" value="TreeGrafter"/>
</dbReference>
<name>A0A5C1QQM6_9SPIO</name>
<dbReference type="Proteomes" id="UP000324209">
    <property type="component" value="Chromosome"/>
</dbReference>
<dbReference type="HAMAP" id="MF_01151">
    <property type="entry name" value="GrpE"/>
    <property type="match status" value="1"/>
</dbReference>
<comment type="function">
    <text evidence="7 10 11">Participates actively in the response to hyperosmotic and heat shock by preventing the aggregation of stress-denatured proteins, in association with DnaK and GrpE. It is the nucleotide exchange factor for DnaK and may function as a thermosensor. Unfolded proteins bind initially to DnaJ; upon interaction with the DnaJ-bound protein, DnaK hydrolyzes its bound ATP, resulting in the formation of a stable complex. GrpE releases ADP from DnaK; ATP binding to DnaK triggers the release of the substrate protein, thus completing the reaction cycle. Several rounds of ATP-dependent interactions between DnaJ, DnaK and GrpE are required for fully efficient folding.</text>
</comment>
<evidence type="ECO:0000313" key="15">
    <source>
        <dbReference type="Proteomes" id="UP000324209"/>
    </source>
</evidence>
<comment type="subunit">
    <text evidence="3 10">Homodimer.</text>
</comment>
<evidence type="ECO:0000256" key="4">
    <source>
        <dbReference type="ARBA" id="ARBA00022490"/>
    </source>
</evidence>
<evidence type="ECO:0000256" key="13">
    <source>
        <dbReference type="SAM" id="MobiDB-lite"/>
    </source>
</evidence>
<evidence type="ECO:0000256" key="11">
    <source>
        <dbReference type="RuleBase" id="RU000639"/>
    </source>
</evidence>
<dbReference type="PANTHER" id="PTHR21237:SF23">
    <property type="entry name" value="GRPE PROTEIN HOMOLOG, MITOCHONDRIAL"/>
    <property type="match status" value="1"/>
</dbReference>
<dbReference type="GO" id="GO:0006457">
    <property type="term" value="P:protein folding"/>
    <property type="evidence" value="ECO:0007669"/>
    <property type="project" value="InterPro"/>
</dbReference>
<reference evidence="14 15" key="1">
    <citation type="submission" date="2019-02" db="EMBL/GenBank/DDBJ databases">
        <title>Complete Genome Sequence and Methylome Analysis of free living Spirochaetas.</title>
        <authorList>
            <person name="Fomenkov A."/>
            <person name="Dubinina G."/>
            <person name="Leshcheva N."/>
            <person name="Mikheeva N."/>
            <person name="Grabovich M."/>
            <person name="Vincze T."/>
            <person name="Roberts R.J."/>
        </authorList>
    </citation>
    <scope>NUCLEOTIDE SEQUENCE [LARGE SCALE GENOMIC DNA]</scope>
    <source>
        <strain evidence="14 15">K2</strain>
    </source>
</reference>
<dbReference type="SUPFAM" id="SSF51064">
    <property type="entry name" value="Head domain of nucleotide exchange factor GrpE"/>
    <property type="match status" value="1"/>
</dbReference>
<dbReference type="InterPro" id="IPR009012">
    <property type="entry name" value="GrpE_head"/>
</dbReference>
<evidence type="ECO:0000256" key="12">
    <source>
        <dbReference type="RuleBase" id="RU004478"/>
    </source>
</evidence>
<dbReference type="EMBL" id="CP036150">
    <property type="protein sequence ID" value="QEN09911.1"/>
    <property type="molecule type" value="Genomic_DNA"/>
</dbReference>
<keyword evidence="5 10" id="KW-0346">Stress response</keyword>
<dbReference type="Gene3D" id="2.30.22.10">
    <property type="entry name" value="Head domain of nucleotide exchange factor GrpE"/>
    <property type="match status" value="1"/>
</dbReference>
<evidence type="ECO:0000256" key="7">
    <source>
        <dbReference type="ARBA" id="ARBA00053401"/>
    </source>
</evidence>
<evidence type="ECO:0000256" key="2">
    <source>
        <dbReference type="ARBA" id="ARBA00009054"/>
    </source>
</evidence>
<dbReference type="GO" id="GO:0051087">
    <property type="term" value="F:protein-folding chaperone binding"/>
    <property type="evidence" value="ECO:0007669"/>
    <property type="project" value="InterPro"/>
</dbReference>
<dbReference type="FunFam" id="2.30.22.10:FF:000001">
    <property type="entry name" value="Protein GrpE"/>
    <property type="match status" value="1"/>
</dbReference>
<evidence type="ECO:0000256" key="1">
    <source>
        <dbReference type="ARBA" id="ARBA00004496"/>
    </source>
</evidence>
<organism evidence="14 15">
    <name type="scientific">Oceanispirochaeta crateris</name>
    <dbReference type="NCBI Taxonomy" id="2518645"/>
    <lineage>
        <taxon>Bacteria</taxon>
        <taxon>Pseudomonadati</taxon>
        <taxon>Spirochaetota</taxon>
        <taxon>Spirochaetia</taxon>
        <taxon>Spirochaetales</taxon>
        <taxon>Spirochaetaceae</taxon>
        <taxon>Oceanispirochaeta</taxon>
    </lineage>
</organism>
<dbReference type="KEGG" id="ock:EXM22_11205"/>
<gene>
    <name evidence="10 14" type="primary">grpE</name>
    <name evidence="14" type="ORF">EXM22_11205</name>
</gene>
<dbReference type="AlphaFoldDB" id="A0A5C1QQM6"/>
<keyword evidence="15" id="KW-1185">Reference proteome</keyword>
<keyword evidence="4 10" id="KW-0963">Cytoplasm</keyword>
<feature type="region of interest" description="Disordered" evidence="13">
    <location>
        <begin position="1"/>
        <end position="29"/>
    </location>
</feature>
<dbReference type="CDD" id="cd00446">
    <property type="entry name" value="GrpE"/>
    <property type="match status" value="1"/>
</dbReference>
<evidence type="ECO:0000313" key="14">
    <source>
        <dbReference type="EMBL" id="QEN09911.1"/>
    </source>
</evidence>
<comment type="subcellular location">
    <subcellularLocation>
        <location evidence="1 10">Cytoplasm</location>
    </subcellularLocation>
</comment>
<dbReference type="SUPFAM" id="SSF58014">
    <property type="entry name" value="Coiled-coil domain of nucleotide exchange factor GrpE"/>
    <property type="match status" value="1"/>
</dbReference>
<dbReference type="GO" id="GO:0042803">
    <property type="term" value="F:protein homodimerization activity"/>
    <property type="evidence" value="ECO:0007669"/>
    <property type="project" value="InterPro"/>
</dbReference>
<evidence type="ECO:0000256" key="10">
    <source>
        <dbReference type="HAMAP-Rule" id="MF_01151"/>
    </source>
</evidence>
<dbReference type="Gene3D" id="3.90.20.20">
    <property type="match status" value="1"/>
</dbReference>
<dbReference type="Pfam" id="PF01025">
    <property type="entry name" value="GrpE"/>
    <property type="match status" value="1"/>
</dbReference>
<sequence>MVSDDQSDDSDQKDAVEENETEERSETETLLEAVNALTQENSDLKDQYLRKHAEFENFRKRMAREKAESVKYGNQELLKDLIEVIDNFDRAIKSSKDSQDFNSFKEGISMIEQQFTGMLESKWSLKKMETEGLEYDPNAHEALMMEESSDIQVPTVLEDFQAGYTLYDRVLRPAKVKVGKPVAPAADKKEESED</sequence>
<dbReference type="GO" id="GO:0005737">
    <property type="term" value="C:cytoplasm"/>
    <property type="evidence" value="ECO:0007669"/>
    <property type="project" value="UniProtKB-SubCell"/>
</dbReference>
<evidence type="ECO:0000256" key="9">
    <source>
        <dbReference type="ARBA" id="ARBA00076414"/>
    </source>
</evidence>
<evidence type="ECO:0000256" key="6">
    <source>
        <dbReference type="ARBA" id="ARBA00023186"/>
    </source>
</evidence>
<dbReference type="NCBIfam" id="NF010738">
    <property type="entry name" value="PRK14140.1"/>
    <property type="match status" value="1"/>
</dbReference>
<dbReference type="InterPro" id="IPR013805">
    <property type="entry name" value="GrpE_CC"/>
</dbReference>
<protein>
    <recommendedName>
        <fullName evidence="8 10">Protein GrpE</fullName>
    </recommendedName>
    <alternativeName>
        <fullName evidence="9 10">HSP-70 cofactor</fullName>
    </alternativeName>
</protein>
<proteinExistence type="inferred from homology"/>
<accession>A0A5C1QQM6</accession>
<dbReference type="PRINTS" id="PR00773">
    <property type="entry name" value="GRPEPROTEIN"/>
</dbReference>
<evidence type="ECO:0000256" key="8">
    <source>
        <dbReference type="ARBA" id="ARBA00072274"/>
    </source>
</evidence>
<evidence type="ECO:0000256" key="3">
    <source>
        <dbReference type="ARBA" id="ARBA00011738"/>
    </source>
</evidence>
<dbReference type="InterPro" id="IPR000740">
    <property type="entry name" value="GrpE"/>
</dbReference>
<evidence type="ECO:0000256" key="5">
    <source>
        <dbReference type="ARBA" id="ARBA00023016"/>
    </source>
</evidence>
<dbReference type="OrthoDB" id="9812586at2"/>
<dbReference type="PROSITE" id="PS01071">
    <property type="entry name" value="GRPE"/>
    <property type="match status" value="1"/>
</dbReference>
<dbReference type="GO" id="GO:0000774">
    <property type="term" value="F:adenyl-nucleotide exchange factor activity"/>
    <property type="evidence" value="ECO:0007669"/>
    <property type="project" value="InterPro"/>
</dbReference>
<keyword evidence="6 10" id="KW-0143">Chaperone</keyword>
<feature type="compositionally biased region" description="Basic and acidic residues" evidence="13">
    <location>
        <begin position="10"/>
        <end position="27"/>
    </location>
</feature>
<dbReference type="PANTHER" id="PTHR21237">
    <property type="entry name" value="GRPE PROTEIN"/>
    <property type="match status" value="1"/>
</dbReference>
<comment type="similarity">
    <text evidence="2 10 12">Belongs to the GrpE family.</text>
</comment>